<sequence>MDNTVTWFEVATDDPKGAQAFYGGLFGWTFAPDDEEAHDYRLIGYPGGERPAGGLFDTKGEFPSHAVFHVQVADVEAACATSESLGGKVVKKVTGEGPGTDFAYVRDPSGSLFGVFRDRGQG</sequence>
<dbReference type="InterPro" id="IPR029068">
    <property type="entry name" value="Glyas_Bleomycin-R_OHBP_Dase"/>
</dbReference>
<accession>A0A5P9Z193</accession>
<dbReference type="InterPro" id="IPR052164">
    <property type="entry name" value="Anthracycline_SecMetBiosynth"/>
</dbReference>
<keyword evidence="2" id="KW-1185">Reference proteome</keyword>
<accession>A0A5C4V4N5</accession>
<evidence type="ECO:0000313" key="2">
    <source>
        <dbReference type="Proteomes" id="UP000312512"/>
    </source>
</evidence>
<dbReference type="CDD" id="cd07247">
    <property type="entry name" value="SgaA_N_like"/>
    <property type="match status" value="1"/>
</dbReference>
<dbReference type="SUPFAM" id="SSF54593">
    <property type="entry name" value="Glyoxalase/Bleomycin resistance protein/Dihydroxybiphenyl dioxygenase"/>
    <property type="match status" value="1"/>
</dbReference>
<dbReference type="Proteomes" id="UP000312512">
    <property type="component" value="Unassembled WGS sequence"/>
</dbReference>
<dbReference type="RefSeq" id="WP_139637696.1">
    <property type="nucleotide sequence ID" value="NZ_CP045572.1"/>
</dbReference>
<proteinExistence type="predicted"/>
<gene>
    <name evidence="1" type="ORF">FH608_046935</name>
</gene>
<protein>
    <submittedName>
        <fullName evidence="1">VOC family protein</fullName>
    </submittedName>
</protein>
<name>A0A5C4V4N5_9ACTN</name>
<dbReference type="AlphaFoldDB" id="A0A5C4V4N5"/>
<dbReference type="PANTHER" id="PTHR33993">
    <property type="entry name" value="GLYOXALASE-RELATED"/>
    <property type="match status" value="1"/>
</dbReference>
<dbReference type="InterPro" id="IPR041581">
    <property type="entry name" value="Glyoxalase_6"/>
</dbReference>
<dbReference type="InterPro" id="IPR037523">
    <property type="entry name" value="VOC_core"/>
</dbReference>
<dbReference type="PROSITE" id="PS51819">
    <property type="entry name" value="VOC"/>
    <property type="match status" value="1"/>
</dbReference>
<comment type="caution">
    <text evidence="1">The sequence shown here is derived from an EMBL/GenBank/DDBJ whole genome shotgun (WGS) entry which is preliminary data.</text>
</comment>
<dbReference type="Gene3D" id="3.10.180.10">
    <property type="entry name" value="2,3-Dihydroxybiphenyl 1,2-Dioxygenase, domain 1"/>
    <property type="match status" value="1"/>
</dbReference>
<dbReference type="OrthoDB" id="9793039at2"/>
<organism evidence="1 2">
    <name type="scientific">Nonomuraea phyllanthi</name>
    <dbReference type="NCBI Taxonomy" id="2219224"/>
    <lineage>
        <taxon>Bacteria</taxon>
        <taxon>Bacillati</taxon>
        <taxon>Actinomycetota</taxon>
        <taxon>Actinomycetes</taxon>
        <taxon>Streptosporangiales</taxon>
        <taxon>Streptosporangiaceae</taxon>
        <taxon>Nonomuraea</taxon>
    </lineage>
</organism>
<dbReference type="PANTHER" id="PTHR33993:SF14">
    <property type="entry name" value="GB|AAF24581.1"/>
    <property type="match status" value="1"/>
</dbReference>
<reference evidence="1 2" key="1">
    <citation type="submission" date="2019-10" db="EMBL/GenBank/DDBJ databases">
        <title>Nonomuraea sp. nov., isolated from Phyllanthus amarus.</title>
        <authorList>
            <person name="Klykleung N."/>
            <person name="Tanasupawat S."/>
        </authorList>
    </citation>
    <scope>NUCLEOTIDE SEQUENCE [LARGE SCALE GENOMIC DNA]</scope>
    <source>
        <strain evidence="1 2">PA1-10</strain>
    </source>
</reference>
<evidence type="ECO:0000313" key="1">
    <source>
        <dbReference type="EMBL" id="KAB8186264.1"/>
    </source>
</evidence>
<dbReference type="Pfam" id="PF18029">
    <property type="entry name" value="Glyoxalase_6"/>
    <property type="match status" value="1"/>
</dbReference>
<dbReference type="EMBL" id="VDLX02000029">
    <property type="protein sequence ID" value="KAB8186264.1"/>
    <property type="molecule type" value="Genomic_DNA"/>
</dbReference>